<gene>
    <name evidence="4" type="ORF">Slin15195_G126560</name>
</gene>
<evidence type="ECO:0000256" key="2">
    <source>
        <dbReference type="SAM" id="MobiDB-lite"/>
    </source>
</evidence>
<dbReference type="AlphaFoldDB" id="A0A9Q9B8N6"/>
<protein>
    <submittedName>
        <fullName evidence="4">F-box domain-containing protein</fullName>
    </submittedName>
</protein>
<accession>A0A9Q9B8N6</accession>
<evidence type="ECO:0000259" key="3">
    <source>
        <dbReference type="Pfam" id="PF12937"/>
    </source>
</evidence>
<feature type="region of interest" description="Disordered" evidence="2">
    <location>
        <begin position="300"/>
        <end position="326"/>
    </location>
</feature>
<dbReference type="Pfam" id="PF12937">
    <property type="entry name" value="F-box-like"/>
    <property type="match status" value="1"/>
</dbReference>
<name>A0A9Q9B8N6_9PEZI</name>
<feature type="coiled-coil region" evidence="1">
    <location>
        <begin position="185"/>
        <end position="212"/>
    </location>
</feature>
<evidence type="ECO:0000313" key="4">
    <source>
        <dbReference type="EMBL" id="USW59337.1"/>
    </source>
</evidence>
<organism evidence="4 5">
    <name type="scientific">Septoria linicola</name>
    <dbReference type="NCBI Taxonomy" id="215465"/>
    <lineage>
        <taxon>Eukaryota</taxon>
        <taxon>Fungi</taxon>
        <taxon>Dikarya</taxon>
        <taxon>Ascomycota</taxon>
        <taxon>Pezizomycotina</taxon>
        <taxon>Dothideomycetes</taxon>
        <taxon>Dothideomycetidae</taxon>
        <taxon>Mycosphaerellales</taxon>
        <taxon>Mycosphaerellaceae</taxon>
        <taxon>Septoria</taxon>
    </lineage>
</organism>
<reference evidence="4" key="1">
    <citation type="submission" date="2022-06" db="EMBL/GenBank/DDBJ databases">
        <title>Complete genome sequences of two strains of the flax pathogen Septoria linicola.</title>
        <authorList>
            <person name="Lapalu N."/>
            <person name="Simon A."/>
            <person name="Demenou B."/>
            <person name="Paumier D."/>
            <person name="Guillot M.-P."/>
            <person name="Gout L."/>
            <person name="Valade R."/>
        </authorList>
    </citation>
    <scope>NUCLEOTIDE SEQUENCE</scope>
    <source>
        <strain evidence="4">SE15195</strain>
    </source>
</reference>
<evidence type="ECO:0000313" key="5">
    <source>
        <dbReference type="Proteomes" id="UP001056384"/>
    </source>
</evidence>
<feature type="domain" description="F-box" evidence="3">
    <location>
        <begin position="225"/>
        <end position="260"/>
    </location>
</feature>
<evidence type="ECO:0000256" key="1">
    <source>
        <dbReference type="SAM" id="Coils"/>
    </source>
</evidence>
<dbReference type="CDD" id="cd09917">
    <property type="entry name" value="F-box_SF"/>
    <property type="match status" value="1"/>
</dbReference>
<sequence length="326" mass="36904">MGQQFADHILTQWQAKSIDTIHIHDLVESTSEFAMLQRSFPALKHLKLTWEANEMFEDLLTGDYDYSDTFFSGGSLETVEMIRRSDECYLAAPRPDRRAVAGHIEELILRRSKINWSRPIVYKGAYGAGKVNDSRSLDREGEAEGTLSPREIYQRDSEAVRSAVHYLRTARDLVPRCCANDDLDFDDLKAELASAREEIARLKSVIHSNEADVSAERDVSRSSPIESLPVELLSRVFSYLDDKADVKSSRLVSRGFREQSSPFLITQVVYAARVGSVARLLDVIEHPYFSKHVTQRLPDSSYYDKDTANDPETYGEAAKRAAWGTD</sequence>
<dbReference type="InterPro" id="IPR036047">
    <property type="entry name" value="F-box-like_dom_sf"/>
</dbReference>
<dbReference type="Proteomes" id="UP001056384">
    <property type="component" value="Chromosome 12"/>
</dbReference>
<keyword evidence="1" id="KW-0175">Coiled coil</keyword>
<dbReference type="InterPro" id="IPR001810">
    <property type="entry name" value="F-box_dom"/>
</dbReference>
<dbReference type="EMBL" id="CP099429">
    <property type="protein sequence ID" value="USW59337.1"/>
    <property type="molecule type" value="Genomic_DNA"/>
</dbReference>
<keyword evidence="5" id="KW-1185">Reference proteome</keyword>
<dbReference type="SUPFAM" id="SSF81383">
    <property type="entry name" value="F-box domain"/>
    <property type="match status" value="1"/>
</dbReference>
<proteinExistence type="predicted"/>